<protein>
    <submittedName>
        <fullName evidence="4">3-oxoacyl-ACP reductase</fullName>
    </submittedName>
</protein>
<dbReference type="PANTHER" id="PTHR42760">
    <property type="entry name" value="SHORT-CHAIN DEHYDROGENASES/REDUCTASES FAMILY MEMBER"/>
    <property type="match status" value="1"/>
</dbReference>
<dbReference type="Gene3D" id="3.40.50.720">
    <property type="entry name" value="NAD(P)-binding Rossmann-like Domain"/>
    <property type="match status" value="1"/>
</dbReference>
<evidence type="ECO:0000256" key="1">
    <source>
        <dbReference type="ARBA" id="ARBA00006484"/>
    </source>
</evidence>
<comment type="similarity">
    <text evidence="1">Belongs to the short-chain dehydrogenases/reductases (SDR) family.</text>
</comment>
<reference evidence="4 5" key="1">
    <citation type="submission" date="2015-01" db="EMBL/GenBank/DDBJ databases">
        <title>Enhanced salinomycin production by adjusting the supply of polyketide extender units in Streptomyce albus DSM 41398.</title>
        <authorList>
            <person name="Lu C."/>
        </authorList>
    </citation>
    <scope>NUCLEOTIDE SEQUENCE [LARGE SCALE GENOMIC DNA]</scope>
    <source>
        <strain evidence="5">ATCC 21838 / DSM 41398 / FERM P-419 / JCM 4703 / NBRC 107858</strain>
    </source>
</reference>
<dbReference type="SMART" id="SM00822">
    <property type="entry name" value="PKS_KR"/>
    <property type="match status" value="1"/>
</dbReference>
<accession>A0A0B5F048</accession>
<dbReference type="NCBIfam" id="NF009466">
    <property type="entry name" value="PRK12826.1-2"/>
    <property type="match status" value="1"/>
</dbReference>
<dbReference type="PRINTS" id="PR00081">
    <property type="entry name" value="GDHRDH"/>
</dbReference>
<dbReference type="InterPro" id="IPR020904">
    <property type="entry name" value="Sc_DH/Rdtase_CS"/>
</dbReference>
<evidence type="ECO:0000256" key="2">
    <source>
        <dbReference type="ARBA" id="ARBA00023002"/>
    </source>
</evidence>
<gene>
    <name evidence="4" type="ORF">SLNWT_3326</name>
</gene>
<dbReference type="GO" id="GO:0030497">
    <property type="term" value="P:fatty acid elongation"/>
    <property type="evidence" value="ECO:0007669"/>
    <property type="project" value="TreeGrafter"/>
</dbReference>
<keyword evidence="5" id="KW-1185">Reference proteome</keyword>
<dbReference type="EMBL" id="CP010519">
    <property type="protein sequence ID" value="AJE83702.1"/>
    <property type="molecule type" value="Genomic_DNA"/>
</dbReference>
<dbReference type="InterPro" id="IPR002347">
    <property type="entry name" value="SDR_fam"/>
</dbReference>
<dbReference type="InterPro" id="IPR036291">
    <property type="entry name" value="NAD(P)-bd_dom_sf"/>
</dbReference>
<feature type="domain" description="Ketoreductase" evidence="3">
    <location>
        <begin position="4"/>
        <end position="220"/>
    </location>
</feature>
<dbReference type="SUPFAM" id="SSF51735">
    <property type="entry name" value="NAD(P)-binding Rossmann-fold domains"/>
    <property type="match status" value="1"/>
</dbReference>
<sequence>MSRPLALVSGGSRGIGRAVVVRLAQDGYDVAFCYRTRTDAAEAAAEEAREAGARTLATRLDVADGPAVRAFVAEAVDRFGAPAAVVTAAGIARDRPLALMEDAEWESVLRTNLDGTFHLCRAALQPMVRRRAGAFVTISSIAGIHGGIGQTNYAASKAGILGFTRALAKENGRFNIRVNSVAPGLIETDMTAEMPDKAREQHLRRTPLRCLGRPEDVADAVSFLVSDRARFITGEVLSVDGGLTL</sequence>
<keyword evidence="2" id="KW-0560">Oxidoreductase</keyword>
<organism evidence="4 5">
    <name type="scientific">Streptomyces albus (strain ATCC 21838 / DSM 41398 / FERM P-419 / JCM 4703 / NBRC 107858)</name>
    <dbReference type="NCBI Taxonomy" id="1081613"/>
    <lineage>
        <taxon>Bacteria</taxon>
        <taxon>Bacillati</taxon>
        <taxon>Actinomycetota</taxon>
        <taxon>Actinomycetes</taxon>
        <taxon>Kitasatosporales</taxon>
        <taxon>Streptomycetaceae</taxon>
        <taxon>Streptomyces</taxon>
    </lineage>
</organism>
<evidence type="ECO:0000313" key="5">
    <source>
        <dbReference type="Proteomes" id="UP000031523"/>
    </source>
</evidence>
<evidence type="ECO:0000259" key="3">
    <source>
        <dbReference type="SMART" id="SM00822"/>
    </source>
</evidence>
<dbReference type="GO" id="GO:0016616">
    <property type="term" value="F:oxidoreductase activity, acting on the CH-OH group of donors, NAD or NADP as acceptor"/>
    <property type="evidence" value="ECO:0007669"/>
    <property type="project" value="UniProtKB-ARBA"/>
</dbReference>
<dbReference type="Proteomes" id="UP000031523">
    <property type="component" value="Chromosome"/>
</dbReference>
<dbReference type="PANTHER" id="PTHR42760:SF135">
    <property type="entry name" value="BLL7886 PROTEIN"/>
    <property type="match status" value="1"/>
</dbReference>
<dbReference type="FunFam" id="3.40.50.720:FF:000173">
    <property type="entry name" value="3-oxoacyl-[acyl-carrier protein] reductase"/>
    <property type="match status" value="1"/>
</dbReference>
<dbReference type="AlphaFoldDB" id="A0A0B5F048"/>
<dbReference type="Pfam" id="PF13561">
    <property type="entry name" value="adh_short_C2"/>
    <property type="match status" value="1"/>
</dbReference>
<evidence type="ECO:0000313" key="4">
    <source>
        <dbReference type="EMBL" id="AJE83702.1"/>
    </source>
</evidence>
<dbReference type="PRINTS" id="PR00080">
    <property type="entry name" value="SDRFAMILY"/>
</dbReference>
<dbReference type="KEGG" id="sals:SLNWT_3326"/>
<name>A0A0B5F048_STRA4</name>
<dbReference type="PROSITE" id="PS00061">
    <property type="entry name" value="ADH_SHORT"/>
    <property type="match status" value="1"/>
</dbReference>
<dbReference type="InterPro" id="IPR057326">
    <property type="entry name" value="KR_dom"/>
</dbReference>
<proteinExistence type="inferred from homology"/>